<dbReference type="KEGG" id="lak:106173988"/>
<feature type="transmembrane region" description="Helical" evidence="2">
    <location>
        <begin position="456"/>
        <end position="480"/>
    </location>
</feature>
<protein>
    <submittedName>
        <fullName evidence="4">Solute carrier family 43 member 3-like</fullName>
    </submittedName>
</protein>
<dbReference type="PANTHER" id="PTHR20765:SF1">
    <property type="entry name" value="EQUILIBRATIVE NUCLEOBASE TRANSPORTER 1"/>
    <property type="match status" value="1"/>
</dbReference>
<dbReference type="SUPFAM" id="SSF103473">
    <property type="entry name" value="MFS general substrate transporter"/>
    <property type="match status" value="1"/>
</dbReference>
<gene>
    <name evidence="4" type="primary">LOC106173988</name>
</gene>
<dbReference type="AlphaFoldDB" id="A0A1S3JK52"/>
<feature type="transmembrane region" description="Helical" evidence="2">
    <location>
        <begin position="78"/>
        <end position="99"/>
    </location>
</feature>
<name>A0A1S3JK52_LINAN</name>
<feature type="transmembrane region" description="Helical" evidence="2">
    <location>
        <begin position="547"/>
        <end position="568"/>
    </location>
</feature>
<proteinExistence type="predicted"/>
<feature type="transmembrane region" description="Helical" evidence="2">
    <location>
        <begin position="194"/>
        <end position="216"/>
    </location>
</feature>
<keyword evidence="2" id="KW-0472">Membrane</keyword>
<dbReference type="InParanoid" id="A0A1S3JK52"/>
<feature type="transmembrane region" description="Helical" evidence="2">
    <location>
        <begin position="492"/>
        <end position="510"/>
    </location>
</feature>
<dbReference type="GeneID" id="106173988"/>
<accession>A0A1S3JK52</accession>
<evidence type="ECO:0000256" key="1">
    <source>
        <dbReference type="SAM" id="MobiDB-lite"/>
    </source>
</evidence>
<organism evidence="3 4">
    <name type="scientific">Lingula anatina</name>
    <name type="common">Brachiopod</name>
    <name type="synonym">Lingula unguis</name>
    <dbReference type="NCBI Taxonomy" id="7574"/>
    <lineage>
        <taxon>Eukaryota</taxon>
        <taxon>Metazoa</taxon>
        <taxon>Spiralia</taxon>
        <taxon>Lophotrochozoa</taxon>
        <taxon>Brachiopoda</taxon>
        <taxon>Linguliformea</taxon>
        <taxon>Lingulata</taxon>
        <taxon>Lingulida</taxon>
        <taxon>Linguloidea</taxon>
        <taxon>Lingulidae</taxon>
        <taxon>Lingula</taxon>
    </lineage>
</organism>
<dbReference type="OrthoDB" id="330047at2759"/>
<feature type="transmembrane region" description="Helical" evidence="2">
    <location>
        <begin position="387"/>
        <end position="407"/>
    </location>
</feature>
<evidence type="ECO:0000256" key="2">
    <source>
        <dbReference type="SAM" id="Phobius"/>
    </source>
</evidence>
<feature type="region of interest" description="Disordered" evidence="1">
    <location>
        <begin position="246"/>
        <end position="267"/>
    </location>
</feature>
<keyword evidence="3" id="KW-1185">Reference proteome</keyword>
<dbReference type="Proteomes" id="UP000085678">
    <property type="component" value="Unplaced"/>
</dbReference>
<dbReference type="InterPro" id="IPR027197">
    <property type="entry name" value="SLC43A3"/>
</dbReference>
<evidence type="ECO:0000313" key="4">
    <source>
        <dbReference type="RefSeq" id="XP_013410800.1"/>
    </source>
</evidence>
<feature type="transmembrane region" description="Helical" evidence="2">
    <location>
        <begin position="169"/>
        <end position="188"/>
    </location>
</feature>
<dbReference type="Gene3D" id="1.20.1250.20">
    <property type="entry name" value="MFS general substrate transporter like domains"/>
    <property type="match status" value="2"/>
</dbReference>
<reference evidence="4" key="1">
    <citation type="submission" date="2025-08" db="UniProtKB">
        <authorList>
            <consortium name="RefSeq"/>
        </authorList>
    </citation>
    <scope>IDENTIFICATION</scope>
    <source>
        <tissue evidence="4">Gonads</tissue>
    </source>
</reference>
<dbReference type="PANTHER" id="PTHR20765">
    <property type="entry name" value="SOLUTE CARRIER FAMILY 43 MEMBER 3-RELATED"/>
    <property type="match status" value="1"/>
</dbReference>
<dbReference type="InterPro" id="IPR036259">
    <property type="entry name" value="MFS_trans_sf"/>
</dbReference>
<keyword evidence="2" id="KW-0812">Transmembrane</keyword>
<keyword evidence="2" id="KW-1133">Transmembrane helix</keyword>
<dbReference type="RefSeq" id="XP_013410800.1">
    <property type="nucleotide sequence ID" value="XM_013555346.1"/>
</dbReference>
<feature type="transmembrane region" description="Helical" evidence="2">
    <location>
        <begin position="106"/>
        <end position="126"/>
    </location>
</feature>
<feature type="transmembrane region" description="Helical" evidence="2">
    <location>
        <begin position="132"/>
        <end position="149"/>
    </location>
</feature>
<evidence type="ECO:0000313" key="3">
    <source>
        <dbReference type="Proteomes" id="UP000085678"/>
    </source>
</evidence>
<sequence length="587" mass="63753">MPTTPYSPALKGLTVTLVLLEVGLYSISVAGWPSLVYIFRDSGFYSDLCVFNSTVDSGASTEKENEHNQNHCSAQEEILNLVFTVAVSAQILMPTLGYFYDHFGLLCVRLVSIVLSVGGCLLMAFSEPGLEWLLFPGATLHLFGGNMLMTSDMQLASLFPTKKSTIGALVSGAADMSSFSFLLVKLAYDAGFPYRLSFIAMGCGTFIIATATSIVLPPREAVPDKSEEGKGIGNVGHSGCLVPGSAPSDAEAVKKTNNSGEFGVSPSYDNKALEADSEIGRYIHQEWGAHNDMPSDDPANLTRLATLWKTVQTEGNLKQPCLSVAVISVQHQPSAKGVGPSGAELVGLGVDEPIPKESKTNIEPTSVEEYIPFSSVLKSPMFWLTELWFSCSFLILNAYFGSFNALLEYRSNGDLNAISHYTNVFGYLQLASSVPLALVAGHLVDMQHSGRAEPKVFIGCFVVTCVSGLLLWVTCAVPILEIQYVSMLLHCTLRTFTFGAHITFIAYAFPRQHFGKTYSVQRAITTLIGALQFPLFFWLKSDLDSDPLYFSLALCGISCLMLSLPVYLMRRGGALQKEHNEGDMKKT</sequence>
<feature type="transmembrane region" description="Helical" evidence="2">
    <location>
        <begin position="12"/>
        <end position="32"/>
    </location>
</feature>
<feature type="transmembrane region" description="Helical" evidence="2">
    <location>
        <begin position="427"/>
        <end position="444"/>
    </location>
</feature>